<reference evidence="2 3" key="2">
    <citation type="journal article" date="2009" name="BMC Genomics">
        <title>Identification of transcriptional signals in Encephalitozoon cuniculi widespread among Microsporidia phylum: support for accurate structural genome annotation.</title>
        <authorList>
            <person name="Peyretaillade E."/>
            <person name="Goncalves O."/>
            <person name="Terrat S."/>
            <person name="Dugat-Bony E."/>
            <person name="Wincker P."/>
            <person name="Cornman R.S."/>
            <person name="Evans J.D."/>
            <person name="Delbac F."/>
            <person name="Peyret P."/>
        </authorList>
    </citation>
    <scope>NUCLEOTIDE SEQUENCE [LARGE SCALE GENOMIC DNA]</scope>
    <source>
        <strain evidence="2 3">GB-M1</strain>
    </source>
</reference>
<dbReference type="RefSeq" id="NP_001402573.1">
    <property type="nucleotide sequence ID" value="NM_001415550.1"/>
</dbReference>
<evidence type="ECO:0000313" key="3">
    <source>
        <dbReference type="Proteomes" id="UP000000819"/>
    </source>
</evidence>
<dbReference type="AlphaFoldDB" id="A0A1T5PCR7"/>
<keyword evidence="1" id="KW-0175">Coiled coil</keyword>
<accession>A0A1T5PCR7</accession>
<proteinExistence type="predicted"/>
<name>A0A1T5PCR7_ENCCU</name>
<sequence length="56" mass="6552">MSTTKQEIQSQMEHADNLFEEMNRKMETLKGKLLNLSKMVDSINKKIEDMSMDKMA</sequence>
<dbReference type="Proteomes" id="UP000000819">
    <property type="component" value="Chromosome III"/>
</dbReference>
<evidence type="ECO:0000256" key="1">
    <source>
        <dbReference type="SAM" id="Coils"/>
    </source>
</evidence>
<dbReference type="KEGG" id="ecu:ECU03_0255"/>
<gene>
    <name evidence="2" type="ordered locus">ECU03_0255</name>
</gene>
<evidence type="ECO:0000313" key="2">
    <source>
        <dbReference type="EMBL" id="SKD10686.1"/>
    </source>
</evidence>
<dbReference type="GeneID" id="77136325"/>
<protein>
    <submittedName>
        <fullName evidence="2">ECU03_0255 protein</fullName>
    </submittedName>
</protein>
<feature type="coiled-coil region" evidence="1">
    <location>
        <begin position="5"/>
        <end position="39"/>
    </location>
</feature>
<dbReference type="InParanoid" id="A0A1T5PCR7"/>
<keyword evidence="3" id="KW-1185">Reference proteome</keyword>
<organism evidence="2 3">
    <name type="scientific">Encephalitozoon cuniculi (strain GB-M1)</name>
    <name type="common">Microsporidian parasite</name>
    <dbReference type="NCBI Taxonomy" id="284813"/>
    <lineage>
        <taxon>Eukaryota</taxon>
        <taxon>Fungi</taxon>
        <taxon>Fungi incertae sedis</taxon>
        <taxon>Microsporidia</taxon>
        <taxon>Unikaryonidae</taxon>
        <taxon>Encephalitozoon</taxon>
    </lineage>
</organism>
<dbReference type="EMBL" id="AL590443">
    <property type="protein sequence ID" value="SKD10686.1"/>
    <property type="molecule type" value="Genomic_DNA"/>
</dbReference>
<reference evidence="2 3" key="1">
    <citation type="journal article" date="2001" name="Nature">
        <title>Genome sequence and gene compaction of the eukaryote parasite Encephalitozoon cuniculi.</title>
        <authorList>
            <person name="Katinka M.D."/>
            <person name="Duprat S."/>
            <person name="Cornillot E."/>
            <person name="Metenier G."/>
            <person name="Thomarat F."/>
            <person name="Prensier G."/>
            <person name="Barbe V."/>
            <person name="Peyretaillade E."/>
            <person name="Brottier P."/>
            <person name="Wincker P."/>
            <person name="Delbac F."/>
            <person name="El Alaoui H."/>
            <person name="Peyret P."/>
            <person name="Saurin W."/>
            <person name="Gouy M."/>
            <person name="Weissenbach J."/>
            <person name="Vivares C.P."/>
        </authorList>
    </citation>
    <scope>NUCLEOTIDE SEQUENCE [LARGE SCALE GENOMIC DNA]</scope>
    <source>
        <strain evidence="2 3">GB-M1</strain>
    </source>
</reference>
<dbReference type="OrthoDB" id="10304850at2759"/>